<dbReference type="GO" id="GO:0006508">
    <property type="term" value="P:proteolysis"/>
    <property type="evidence" value="ECO:0007669"/>
    <property type="project" value="UniProtKB-KW"/>
</dbReference>
<sequence>MVKLMIQPLDIRKYRNVYEPEKVQCASTEEMRPMEEIIGQERALRALRFGLEIRESGFNVYTAGAQGTGRMTAVRSFLDELAKAKPRASDWVYVHNFENQYEPDAIALPAGRGVRFREDMKRFIEEARRALPRAFESEEYAKRRDETLKTLQGRRTDLVARINQRAQEQGFVIQMSPIGLLTIPVINGRPIPEEEFISLPDEMRAEVQRRRDALNTELRSVLRQVQDIERQGAEAVRDLNHDIALYAIGNLVAELKENYAGVPEIPEYIDAVQNDILENLQTFLGVAEQPEVPPQFQAFIRELPFRKYDVNVVVDNADIKGAPVIVEQNPTFQNLLGKIEKEVQFGIFTTDFTMIRPGSLHMANGGYLVLSVEDLLRNPFSWDGLKTALKTGKAVIEEPGERMGFVTAKTIKPEAIALDIKVTLIGTPMLYQLLYRLDPDFKELFKVKADFDIVMERNNENAGKYADFMCNLIREENLRHLDRDAIARVIEYGSRLAEDQQKLSTRFAAIADLIREANFYAVQEGAEQIAKQHVTKAIEEKIYRSNLIQQKIEEYIRRGIFLIEAEGEKVGQVNGLSVIGLGDFAFGRPSKVTASIGVGREGIVDIEREAALGGPIHTKGVLIINGYLNNNYARDKPLSLSARLVFEQSYEGIEGDSASSTELYALLSALSGLPLKQYLAVTGSVNQKGEVQAIGGVNEKLEGFYEVCKAKGLNGNQGVLIPASNVQNLMLKEEVVEAAKAGKFRIYPVRTIDEGIEILTGVPAGTRREDGTYEEGTVNYLVDRRLGEMAETMRGFQPTMVK</sequence>
<dbReference type="GO" id="GO:0004176">
    <property type="term" value="F:ATP-dependent peptidase activity"/>
    <property type="evidence" value="ECO:0007669"/>
    <property type="project" value="UniProtKB-UniRule"/>
</dbReference>
<keyword evidence="3" id="KW-0720">Serine protease</keyword>
<dbReference type="InterPro" id="IPR046843">
    <property type="entry name" value="LonB_AAA-LID"/>
</dbReference>
<dbReference type="InterPro" id="IPR027417">
    <property type="entry name" value="P-loop_NTPase"/>
</dbReference>
<evidence type="ECO:0000259" key="5">
    <source>
        <dbReference type="PROSITE" id="PS51786"/>
    </source>
</evidence>
<name>A0A120N6W1_9EURY</name>
<dbReference type="Gene3D" id="3.30.230.10">
    <property type="match status" value="1"/>
</dbReference>
<dbReference type="PANTHER" id="PTHR10046">
    <property type="entry name" value="ATP DEPENDENT LON PROTEASE FAMILY MEMBER"/>
    <property type="match status" value="1"/>
</dbReference>
<evidence type="ECO:0000256" key="2">
    <source>
        <dbReference type="ARBA" id="ARBA00022670"/>
    </source>
</evidence>
<dbReference type="GO" id="GO:0012505">
    <property type="term" value="C:endomembrane system"/>
    <property type="evidence" value="ECO:0007669"/>
    <property type="project" value="UniProtKB-SubCell"/>
</dbReference>
<dbReference type="Pfam" id="PF20437">
    <property type="entry name" value="LonC_helical"/>
    <property type="match status" value="1"/>
</dbReference>
<feature type="coiled-coil region" evidence="4">
    <location>
        <begin position="204"/>
        <end position="231"/>
    </location>
</feature>
<dbReference type="InterPro" id="IPR020568">
    <property type="entry name" value="Ribosomal_Su5_D2-typ_SF"/>
</dbReference>
<keyword evidence="4" id="KW-0175">Coiled coil</keyword>
<evidence type="ECO:0000256" key="1">
    <source>
        <dbReference type="ARBA" id="ARBA00004127"/>
    </source>
</evidence>
<keyword evidence="3 6" id="KW-0378">Hydrolase</keyword>
<feature type="domain" description="Lon proteolytic" evidence="5">
    <location>
        <begin position="567"/>
        <end position="762"/>
    </location>
</feature>
<protein>
    <submittedName>
        <fullName evidence="6">Peptidase S16, lon domain-containing protein</fullName>
        <ecNumber evidence="6">3.4.21.-</ecNumber>
    </submittedName>
</protein>
<dbReference type="Pfam" id="PF20436">
    <property type="entry name" value="LonB_AAA-LID"/>
    <property type="match status" value="1"/>
</dbReference>
<dbReference type="KEGG" id="mema:MMAB1_3413"/>
<dbReference type="PRINTS" id="PR00830">
    <property type="entry name" value="ENDOLAPTASE"/>
</dbReference>
<dbReference type="Pfam" id="PF05362">
    <property type="entry name" value="Lon_C"/>
    <property type="match status" value="1"/>
</dbReference>
<dbReference type="InterPro" id="IPR027065">
    <property type="entry name" value="Lon_Prtase"/>
</dbReference>
<comment type="similarity">
    <text evidence="3">Belongs to the peptidase S16 family.</text>
</comment>
<dbReference type="AlphaFoldDB" id="A0A120N6W1"/>
<dbReference type="GO" id="GO:0005524">
    <property type="term" value="F:ATP binding"/>
    <property type="evidence" value="ECO:0007669"/>
    <property type="project" value="InterPro"/>
</dbReference>
<feature type="active site" evidence="3">
    <location>
        <position position="657"/>
    </location>
</feature>
<dbReference type="Gene3D" id="3.40.50.300">
    <property type="entry name" value="P-loop containing nucleotide triphosphate hydrolases"/>
    <property type="match status" value="2"/>
</dbReference>
<dbReference type="InterPro" id="IPR014721">
    <property type="entry name" value="Ribsml_uS5_D2-typ_fold_subgr"/>
</dbReference>
<dbReference type="GO" id="GO:0030163">
    <property type="term" value="P:protein catabolic process"/>
    <property type="evidence" value="ECO:0007669"/>
    <property type="project" value="InterPro"/>
</dbReference>
<evidence type="ECO:0000256" key="4">
    <source>
        <dbReference type="SAM" id="Coils"/>
    </source>
</evidence>
<organism evidence="6 7">
    <name type="scientific">Methanoculleus bourgensis</name>
    <dbReference type="NCBI Taxonomy" id="83986"/>
    <lineage>
        <taxon>Archaea</taxon>
        <taxon>Methanobacteriati</taxon>
        <taxon>Methanobacteriota</taxon>
        <taxon>Stenosarchaea group</taxon>
        <taxon>Methanomicrobia</taxon>
        <taxon>Methanomicrobiales</taxon>
        <taxon>Methanomicrobiaceae</taxon>
        <taxon>Methanoculleus</taxon>
    </lineage>
</organism>
<dbReference type="Pfam" id="PF13654">
    <property type="entry name" value="AAA_32"/>
    <property type="match status" value="1"/>
</dbReference>
<accession>A0A120N6W1</accession>
<dbReference type="SUPFAM" id="SSF54211">
    <property type="entry name" value="Ribosomal protein S5 domain 2-like"/>
    <property type="match status" value="1"/>
</dbReference>
<evidence type="ECO:0000313" key="7">
    <source>
        <dbReference type="Proteomes" id="UP000069850"/>
    </source>
</evidence>
<dbReference type="GO" id="GO:0004252">
    <property type="term" value="F:serine-type endopeptidase activity"/>
    <property type="evidence" value="ECO:0007669"/>
    <property type="project" value="UniProtKB-UniRule"/>
</dbReference>
<dbReference type="Gene3D" id="1.10.8.60">
    <property type="match status" value="1"/>
</dbReference>
<dbReference type="InterPro" id="IPR008269">
    <property type="entry name" value="Lon_proteolytic"/>
</dbReference>
<evidence type="ECO:0000313" key="6">
    <source>
        <dbReference type="EMBL" id="CVK34626.1"/>
    </source>
</evidence>
<keyword evidence="2 3" id="KW-0645">Protease</keyword>
<dbReference type="EMBL" id="LT158599">
    <property type="protein sequence ID" value="CVK34626.1"/>
    <property type="molecule type" value="Genomic_DNA"/>
</dbReference>
<dbReference type="InterPro" id="IPR041699">
    <property type="entry name" value="AAA_32"/>
</dbReference>
<dbReference type="Proteomes" id="UP000069850">
    <property type="component" value="Chromosome 1"/>
</dbReference>
<comment type="subcellular location">
    <subcellularLocation>
        <location evidence="1">Endomembrane system</location>
        <topology evidence="1">Multi-pass membrane protein</topology>
    </subcellularLocation>
</comment>
<evidence type="ECO:0000256" key="3">
    <source>
        <dbReference type="PROSITE-ProRule" id="PRU01122"/>
    </source>
</evidence>
<dbReference type="InterPro" id="IPR046844">
    <property type="entry name" value="Lon-like_helical"/>
</dbReference>
<dbReference type="EC" id="3.4.21.-" evidence="6"/>
<gene>
    <name evidence="6" type="primary">lonB</name>
    <name evidence="6" type="ORF">MMAB1_3413</name>
</gene>
<feature type="active site" evidence="3">
    <location>
        <position position="700"/>
    </location>
</feature>
<proteinExistence type="inferred from homology"/>
<dbReference type="PROSITE" id="PS51786">
    <property type="entry name" value="LON_PROTEOLYTIC"/>
    <property type="match status" value="1"/>
</dbReference>
<dbReference type="SUPFAM" id="SSF52540">
    <property type="entry name" value="P-loop containing nucleoside triphosphate hydrolases"/>
    <property type="match status" value="1"/>
</dbReference>
<reference evidence="6 7" key="1">
    <citation type="submission" date="2016-01" db="EMBL/GenBank/DDBJ databases">
        <authorList>
            <person name="Manzoor S."/>
        </authorList>
    </citation>
    <scope>NUCLEOTIDE SEQUENCE [LARGE SCALE GENOMIC DNA]</scope>
    <source>
        <strain evidence="6">Methanoculleus sp MAB1</strain>
    </source>
</reference>